<protein>
    <submittedName>
        <fullName evidence="1">Glycoside hydrolase xylanase</fullName>
    </submittedName>
</protein>
<proteinExistence type="predicted"/>
<accession>A0AC61QTK3</accession>
<keyword evidence="1" id="KW-0624">Polysaccharide degradation</keyword>
<keyword evidence="1" id="KW-0378">Hydrolase</keyword>
<evidence type="ECO:0000313" key="2">
    <source>
        <dbReference type="Proteomes" id="UP000308886"/>
    </source>
</evidence>
<keyword evidence="1" id="KW-0326">Glycosidase</keyword>
<dbReference type="Proteomes" id="UP000308886">
    <property type="component" value="Unassembled WGS sequence"/>
</dbReference>
<name>A0AC61QTK3_9BACT</name>
<organism evidence="1 2">
    <name type="scientific">Palleniella muris</name>
    <dbReference type="NCBI Taxonomy" id="3038145"/>
    <lineage>
        <taxon>Bacteria</taxon>
        <taxon>Pseudomonadati</taxon>
        <taxon>Bacteroidota</taxon>
        <taxon>Bacteroidia</taxon>
        <taxon>Bacteroidales</taxon>
        <taxon>Prevotellaceae</taxon>
        <taxon>Palleniella</taxon>
    </lineage>
</organism>
<evidence type="ECO:0000313" key="1">
    <source>
        <dbReference type="EMBL" id="TGX83868.1"/>
    </source>
</evidence>
<gene>
    <name evidence="1" type="ORF">E5358_01440</name>
</gene>
<reference evidence="1" key="1">
    <citation type="submission" date="2019-04" db="EMBL/GenBank/DDBJ databases">
        <title>Microbes associate with the intestines of laboratory mice.</title>
        <authorList>
            <person name="Navarre W."/>
            <person name="Wong E."/>
            <person name="Huang K."/>
            <person name="Tropini C."/>
            <person name="Ng K."/>
            <person name="Yu B."/>
        </authorList>
    </citation>
    <scope>NUCLEOTIDE SEQUENCE</scope>
    <source>
        <strain evidence="1">NM73_A23</strain>
    </source>
</reference>
<comment type="caution">
    <text evidence="1">The sequence shown here is derived from an EMBL/GenBank/DDBJ whole genome shotgun (WGS) entry which is preliminary data.</text>
</comment>
<keyword evidence="1" id="KW-0858">Xylan degradation</keyword>
<keyword evidence="2" id="KW-1185">Reference proteome</keyword>
<keyword evidence="1" id="KW-0119">Carbohydrate metabolism</keyword>
<dbReference type="EMBL" id="SRZC01000002">
    <property type="protein sequence ID" value="TGX83868.1"/>
    <property type="molecule type" value="Genomic_DNA"/>
</dbReference>
<sequence length="393" mass="44061">MFKILVKVCVAVTVCSGLTACFKDEPLNSECDIEKAWVHYDEPELCTWNLSDTIIEKVYTGESTITFKVKPGTDRSSLAPQFVVTEGATLFPENGSVQNFANGPVAYTTTSQDGNWQRIYHVSVIEERRTVRDIIEFDFERVEVFTDEFTKKQYYKWNDLKEDGTDANNWASANGGFSISNPSAKLDEYPTVPVEDGFDGKAVKLETKATGAIAQAMKKLMAAGNLFLGKFITENALKDALGSTHFGLPFDKKPLKFTGYYKYKPGPTFMYEDGRVDEGRKDEGAIYAILYKNHDKDGNPVMLHGDYAQKKEESENIVAKAILPEVRPVEEWTRFEVDFDYYGADVDYDLLNSFGYNLAVVFSSSKDGAYFHGAIGSTLYIDKVSVICETSKQ</sequence>